<comment type="caution">
    <text evidence="15">The sequence shown here is derived from an EMBL/GenBank/DDBJ whole genome shotgun (WGS) entry which is preliminary data.</text>
</comment>
<dbReference type="Proteomes" id="UP000683360">
    <property type="component" value="Unassembled WGS sequence"/>
</dbReference>
<keyword evidence="8" id="KW-0227">DNA damage</keyword>
<comment type="catalytic activity">
    <reaction evidence="1">
        <text>a 4-O-methyl-thymidine in DNA + L-cysteinyl-[protein] = a thymidine in DNA + S-methyl-L-cysteinyl-[protein]</text>
        <dbReference type="Rhea" id="RHEA:53428"/>
        <dbReference type="Rhea" id="RHEA-COMP:10131"/>
        <dbReference type="Rhea" id="RHEA-COMP:10132"/>
        <dbReference type="Rhea" id="RHEA-COMP:13555"/>
        <dbReference type="Rhea" id="RHEA-COMP:13556"/>
        <dbReference type="ChEBI" id="CHEBI:29950"/>
        <dbReference type="ChEBI" id="CHEBI:82612"/>
        <dbReference type="ChEBI" id="CHEBI:137386"/>
        <dbReference type="ChEBI" id="CHEBI:137387"/>
        <dbReference type="EC" id="2.1.1.63"/>
    </reaction>
</comment>
<keyword evidence="9" id="KW-0234">DNA repair</keyword>
<dbReference type="Gene3D" id="3.30.160.70">
    <property type="entry name" value="Methylated DNA-protein cysteine methyltransferase domain"/>
    <property type="match status" value="1"/>
</dbReference>
<evidence type="ECO:0000256" key="10">
    <source>
        <dbReference type="ARBA" id="ARBA00030795"/>
    </source>
</evidence>
<comment type="function">
    <text evidence="2">Involved in the cellular defense against the biological effects of O6-methylguanine (O6-MeG) and O4-methylthymine (O4-MeT) in DNA. Repairs the methylated nucleobase in DNA by stoichiometrically transferring the methyl group to a cysteine residue in the enzyme. This is a suicide reaction: the enzyme is irreversibly inactivated.</text>
</comment>
<dbReference type="GO" id="GO:0005654">
    <property type="term" value="C:nucleoplasm"/>
    <property type="evidence" value="ECO:0007669"/>
    <property type="project" value="TreeGrafter"/>
</dbReference>
<sequence>MGLYSNVTCGLLCSRVDSLQRHTEEKHTQTGGGSKRKAMNDENPVLKRHITRKDNPEQFYDLRVLSTQPIPKFNTTTTRYKVSFKELEVQDLPQILKTLRLLFGSIINNITEFMQSTDLIRLGYWKGLHSVKQVGDTDEYFSPDTGVNVDVKFQLYKDNGYTYKPAIQCLEWLQFYFKSSVDQLKIPLLCQSIFTEGSFTSTAQKVLTEKVLYGQTISYKNLAALCGNEKACRAVGMAMRNNPISFIVPCHRVITHSGHLGNYSGGHKNKIKQWLLTHENAIP</sequence>
<evidence type="ECO:0000256" key="5">
    <source>
        <dbReference type="ARBA" id="ARBA00015377"/>
    </source>
</evidence>
<dbReference type="GO" id="GO:0032259">
    <property type="term" value="P:methylation"/>
    <property type="evidence" value="ECO:0007669"/>
    <property type="project" value="UniProtKB-KW"/>
</dbReference>
<evidence type="ECO:0000256" key="2">
    <source>
        <dbReference type="ARBA" id="ARBA00003317"/>
    </source>
</evidence>
<name>A0A8S3R2J5_MYTED</name>
<dbReference type="GO" id="GO:0006281">
    <property type="term" value="P:DNA repair"/>
    <property type="evidence" value="ECO:0007669"/>
    <property type="project" value="UniProtKB-KW"/>
</dbReference>
<dbReference type="PANTHER" id="PTHR46460">
    <property type="entry name" value="METHYLATED-DNA--PROTEIN-CYSTEINE METHYLTRANSFERASE"/>
    <property type="match status" value="1"/>
</dbReference>
<dbReference type="Pfam" id="PF01035">
    <property type="entry name" value="DNA_binding_1"/>
    <property type="match status" value="1"/>
</dbReference>
<evidence type="ECO:0000256" key="8">
    <source>
        <dbReference type="ARBA" id="ARBA00022763"/>
    </source>
</evidence>
<proteinExistence type="inferred from homology"/>
<evidence type="ECO:0000256" key="3">
    <source>
        <dbReference type="ARBA" id="ARBA00008711"/>
    </source>
</evidence>
<dbReference type="SUPFAM" id="SSF46767">
    <property type="entry name" value="Methylated DNA-protein cysteine methyltransferase, C-terminal domain"/>
    <property type="match status" value="1"/>
</dbReference>
<evidence type="ECO:0000256" key="4">
    <source>
        <dbReference type="ARBA" id="ARBA00011918"/>
    </source>
</evidence>
<dbReference type="InterPro" id="IPR036388">
    <property type="entry name" value="WH-like_DNA-bd_sf"/>
</dbReference>
<dbReference type="PANTHER" id="PTHR46460:SF1">
    <property type="entry name" value="METHYLATED-DNA--PROTEIN-CYSTEINE METHYLTRANSFERASE"/>
    <property type="match status" value="1"/>
</dbReference>
<evidence type="ECO:0000259" key="14">
    <source>
        <dbReference type="Pfam" id="PF01035"/>
    </source>
</evidence>
<evidence type="ECO:0000313" key="15">
    <source>
        <dbReference type="EMBL" id="CAG2201391.1"/>
    </source>
</evidence>
<keyword evidence="6 15" id="KW-0489">Methyltransferase</keyword>
<evidence type="ECO:0000256" key="6">
    <source>
        <dbReference type="ARBA" id="ARBA00022603"/>
    </source>
</evidence>
<comment type="similarity">
    <text evidence="3">Belongs to the MGMT family.</text>
</comment>
<dbReference type="EC" id="2.1.1.63" evidence="4"/>
<evidence type="ECO:0000256" key="11">
    <source>
        <dbReference type="ARBA" id="ARBA00031621"/>
    </source>
</evidence>
<evidence type="ECO:0000313" key="16">
    <source>
        <dbReference type="Proteomes" id="UP000683360"/>
    </source>
</evidence>
<dbReference type="FunFam" id="1.10.10.10:FF:000214">
    <property type="entry name" value="Methylated-DNA--protein-cysteine methyltransferase"/>
    <property type="match status" value="1"/>
</dbReference>
<organism evidence="15 16">
    <name type="scientific">Mytilus edulis</name>
    <name type="common">Blue mussel</name>
    <dbReference type="NCBI Taxonomy" id="6550"/>
    <lineage>
        <taxon>Eukaryota</taxon>
        <taxon>Metazoa</taxon>
        <taxon>Spiralia</taxon>
        <taxon>Lophotrochozoa</taxon>
        <taxon>Mollusca</taxon>
        <taxon>Bivalvia</taxon>
        <taxon>Autobranchia</taxon>
        <taxon>Pteriomorphia</taxon>
        <taxon>Mytilida</taxon>
        <taxon>Mytiloidea</taxon>
        <taxon>Mytilidae</taxon>
        <taxon>Mytilinae</taxon>
        <taxon>Mytilus</taxon>
    </lineage>
</organism>
<feature type="region of interest" description="Disordered" evidence="13">
    <location>
        <begin position="22"/>
        <end position="45"/>
    </location>
</feature>
<dbReference type="GO" id="GO:0003908">
    <property type="term" value="F:methylated-DNA-[protein]-cysteine S-methyltransferase activity"/>
    <property type="evidence" value="ECO:0007669"/>
    <property type="project" value="UniProtKB-EC"/>
</dbReference>
<dbReference type="InterPro" id="IPR001497">
    <property type="entry name" value="MethylDNA_cys_MeTrfase_AS"/>
</dbReference>
<dbReference type="AlphaFoldDB" id="A0A8S3R2J5"/>
<keyword evidence="16" id="KW-1185">Reference proteome</keyword>
<dbReference type="PROSITE" id="PS00374">
    <property type="entry name" value="MGMT"/>
    <property type="match status" value="1"/>
</dbReference>
<evidence type="ECO:0000256" key="9">
    <source>
        <dbReference type="ARBA" id="ARBA00023204"/>
    </source>
</evidence>
<comment type="catalytic activity">
    <reaction evidence="12">
        <text>a 6-O-methyl-2'-deoxyguanosine in DNA + L-cysteinyl-[protein] = S-methyl-L-cysteinyl-[protein] + a 2'-deoxyguanosine in DNA</text>
        <dbReference type="Rhea" id="RHEA:24000"/>
        <dbReference type="Rhea" id="RHEA-COMP:10131"/>
        <dbReference type="Rhea" id="RHEA-COMP:10132"/>
        <dbReference type="Rhea" id="RHEA-COMP:11367"/>
        <dbReference type="Rhea" id="RHEA-COMP:11368"/>
        <dbReference type="ChEBI" id="CHEBI:29950"/>
        <dbReference type="ChEBI" id="CHEBI:82612"/>
        <dbReference type="ChEBI" id="CHEBI:85445"/>
        <dbReference type="ChEBI" id="CHEBI:85448"/>
        <dbReference type="EC" id="2.1.1.63"/>
    </reaction>
</comment>
<reference evidence="15" key="1">
    <citation type="submission" date="2021-03" db="EMBL/GenBank/DDBJ databases">
        <authorList>
            <person name="Bekaert M."/>
        </authorList>
    </citation>
    <scope>NUCLEOTIDE SEQUENCE</scope>
</reference>
<dbReference type="Gene3D" id="1.10.10.10">
    <property type="entry name" value="Winged helix-like DNA-binding domain superfamily/Winged helix DNA-binding domain"/>
    <property type="match status" value="1"/>
</dbReference>
<dbReference type="InterPro" id="IPR036217">
    <property type="entry name" value="MethylDNA_cys_MeTrfase_DNAb"/>
</dbReference>
<dbReference type="InterPro" id="IPR014048">
    <property type="entry name" value="MethylDNA_cys_MeTrfase_DNA-bd"/>
</dbReference>
<dbReference type="NCBIfam" id="TIGR00589">
    <property type="entry name" value="ogt"/>
    <property type="match status" value="1"/>
</dbReference>
<dbReference type="EMBL" id="CAJPWZ010000844">
    <property type="protein sequence ID" value="CAG2201391.1"/>
    <property type="molecule type" value="Genomic_DNA"/>
</dbReference>
<protein>
    <recommendedName>
        <fullName evidence="5">Methylated-DNA--protein-cysteine methyltransferase</fullName>
        <ecNumber evidence="4">2.1.1.63</ecNumber>
    </recommendedName>
    <alternativeName>
        <fullName evidence="10">6-O-methylguanine-DNA methyltransferase</fullName>
    </alternativeName>
    <alternativeName>
        <fullName evidence="11">O-6-methylguanine-DNA-alkyltransferase</fullName>
    </alternativeName>
</protein>
<feature type="domain" description="Methylated-DNA-[protein]-cysteine S-methyltransferase DNA binding" evidence="14">
    <location>
        <begin position="208"/>
        <end position="280"/>
    </location>
</feature>
<gene>
    <name evidence="15" type="ORF">MEDL_16018</name>
</gene>
<dbReference type="CDD" id="cd06445">
    <property type="entry name" value="ATase"/>
    <property type="match status" value="1"/>
</dbReference>
<accession>A0A8S3R2J5</accession>
<keyword evidence="7 15" id="KW-0808">Transferase</keyword>
<evidence type="ECO:0000256" key="12">
    <source>
        <dbReference type="ARBA" id="ARBA00049348"/>
    </source>
</evidence>
<evidence type="ECO:0000256" key="13">
    <source>
        <dbReference type="SAM" id="MobiDB-lite"/>
    </source>
</evidence>
<dbReference type="OrthoDB" id="1907495at2759"/>
<evidence type="ECO:0000256" key="7">
    <source>
        <dbReference type="ARBA" id="ARBA00022679"/>
    </source>
</evidence>
<evidence type="ECO:0000256" key="1">
    <source>
        <dbReference type="ARBA" id="ARBA00001286"/>
    </source>
</evidence>